<evidence type="ECO:0000256" key="6">
    <source>
        <dbReference type="ARBA" id="ARBA00022898"/>
    </source>
</evidence>
<evidence type="ECO:0000256" key="8">
    <source>
        <dbReference type="PIRSR" id="PIRSR000524-50"/>
    </source>
</evidence>
<dbReference type="Proteomes" id="UP000001876">
    <property type="component" value="Unassembled WGS sequence"/>
</dbReference>
<dbReference type="GO" id="GO:0005777">
    <property type="term" value="C:peroxisome"/>
    <property type="evidence" value="ECO:0007669"/>
    <property type="project" value="TreeGrafter"/>
</dbReference>
<dbReference type="GO" id="GO:0019265">
    <property type="term" value="P:glycine biosynthetic process, by transamination of glyoxylate"/>
    <property type="evidence" value="ECO:0007669"/>
    <property type="project" value="TreeGrafter"/>
</dbReference>
<dbReference type="STRING" id="564608.C1N8Y2"/>
<keyword evidence="4 10" id="KW-0032">Aminotransferase</keyword>
<name>C1N8Y2_MICPC</name>
<keyword evidence="5 10" id="KW-0808">Transferase</keyword>
<dbReference type="OMA" id="QKGWSAS"/>
<dbReference type="PANTHER" id="PTHR21152:SF24">
    <property type="entry name" value="ALANINE--GLYOXYLATE AMINOTRANSFERASE 1"/>
    <property type="match status" value="1"/>
</dbReference>
<dbReference type="EMBL" id="GG663751">
    <property type="protein sequence ID" value="EEH51426.1"/>
    <property type="molecule type" value="Genomic_DNA"/>
</dbReference>
<evidence type="ECO:0000256" key="3">
    <source>
        <dbReference type="ARBA" id="ARBA00013049"/>
    </source>
</evidence>
<keyword evidence="11" id="KW-1185">Reference proteome</keyword>
<dbReference type="PANTHER" id="PTHR21152">
    <property type="entry name" value="AMINOTRANSFERASE CLASS V"/>
    <property type="match status" value="1"/>
</dbReference>
<proteinExistence type="inferred from homology"/>
<comment type="cofactor">
    <cofactor evidence="1 8">
        <name>pyridoxal 5'-phosphate</name>
        <dbReference type="ChEBI" id="CHEBI:597326"/>
    </cofactor>
</comment>
<dbReference type="Pfam" id="PF00266">
    <property type="entry name" value="Aminotran_5"/>
    <property type="match status" value="1"/>
</dbReference>
<dbReference type="InterPro" id="IPR000192">
    <property type="entry name" value="Aminotrans_V_dom"/>
</dbReference>
<dbReference type="GO" id="GO:0004760">
    <property type="term" value="F:L-serine-pyruvate transaminase activity"/>
    <property type="evidence" value="ECO:0007669"/>
    <property type="project" value="TreeGrafter"/>
</dbReference>
<dbReference type="EC" id="2.6.1.44" evidence="3"/>
<dbReference type="Gene3D" id="3.90.1150.10">
    <property type="entry name" value="Aspartate Aminotransferase, domain 1"/>
    <property type="match status" value="1"/>
</dbReference>
<dbReference type="eggNOG" id="KOG2862">
    <property type="taxonomic scope" value="Eukaryota"/>
</dbReference>
<organism evidence="11">
    <name type="scientific">Micromonas pusilla (strain CCMP1545)</name>
    <name type="common">Picoplanktonic green alga</name>
    <dbReference type="NCBI Taxonomy" id="564608"/>
    <lineage>
        <taxon>Eukaryota</taxon>
        <taxon>Viridiplantae</taxon>
        <taxon>Chlorophyta</taxon>
        <taxon>Mamiellophyceae</taxon>
        <taxon>Mamiellales</taxon>
        <taxon>Mamiellaceae</taxon>
        <taxon>Micromonas</taxon>
    </lineage>
</organism>
<evidence type="ECO:0000259" key="9">
    <source>
        <dbReference type="Pfam" id="PF00266"/>
    </source>
</evidence>
<comment type="similarity">
    <text evidence="2">Belongs to the class-V pyridoxal-phosphate-dependent aminotransferase family.</text>
</comment>
<dbReference type="GeneID" id="9689801"/>
<dbReference type="PIRSF" id="PIRSF000524">
    <property type="entry name" value="SPT"/>
    <property type="match status" value="1"/>
</dbReference>
<evidence type="ECO:0000256" key="1">
    <source>
        <dbReference type="ARBA" id="ARBA00001933"/>
    </source>
</evidence>
<accession>C1N8Y2</accession>
<evidence type="ECO:0000256" key="4">
    <source>
        <dbReference type="ARBA" id="ARBA00022576"/>
    </source>
</evidence>
<evidence type="ECO:0000256" key="5">
    <source>
        <dbReference type="ARBA" id="ARBA00022679"/>
    </source>
</evidence>
<reference evidence="10 11" key="1">
    <citation type="journal article" date="2009" name="Science">
        <title>Green evolution and dynamic adaptations revealed by genomes of the marine picoeukaryotes Micromonas.</title>
        <authorList>
            <person name="Worden A.Z."/>
            <person name="Lee J.H."/>
            <person name="Mock T."/>
            <person name="Rouze P."/>
            <person name="Simmons M.P."/>
            <person name="Aerts A.L."/>
            <person name="Allen A.E."/>
            <person name="Cuvelier M.L."/>
            <person name="Derelle E."/>
            <person name="Everett M.V."/>
            <person name="Foulon E."/>
            <person name="Grimwood J."/>
            <person name="Gundlach H."/>
            <person name="Henrissat B."/>
            <person name="Napoli C."/>
            <person name="McDonald S.M."/>
            <person name="Parker M.S."/>
            <person name="Rombauts S."/>
            <person name="Salamov A."/>
            <person name="Von Dassow P."/>
            <person name="Badger J.H."/>
            <person name="Coutinho P.M."/>
            <person name="Demir E."/>
            <person name="Dubchak I."/>
            <person name="Gentemann C."/>
            <person name="Eikrem W."/>
            <person name="Gready J.E."/>
            <person name="John U."/>
            <person name="Lanier W."/>
            <person name="Lindquist E.A."/>
            <person name="Lucas S."/>
            <person name="Mayer K.F."/>
            <person name="Moreau H."/>
            <person name="Not F."/>
            <person name="Otillar R."/>
            <person name="Panaud O."/>
            <person name="Pangilinan J."/>
            <person name="Paulsen I."/>
            <person name="Piegu B."/>
            <person name="Poliakov A."/>
            <person name="Robbens S."/>
            <person name="Schmutz J."/>
            <person name="Toulza E."/>
            <person name="Wyss T."/>
            <person name="Zelensky A."/>
            <person name="Zhou K."/>
            <person name="Armbrust E.V."/>
            <person name="Bhattacharya D."/>
            <person name="Goodenough U.W."/>
            <person name="Van de Peer Y."/>
            <person name="Grigoriev I.V."/>
        </authorList>
    </citation>
    <scope>NUCLEOTIDE SEQUENCE [LARGE SCALE GENOMIC DNA]</scope>
    <source>
        <strain evidence="10 11">CCMP1545</strain>
    </source>
</reference>
<keyword evidence="10" id="KW-0670">Pyruvate</keyword>
<gene>
    <name evidence="10" type="primary">AGT/SPT</name>
    <name evidence="10" type="ORF">MICPUCDRAFT_23625</name>
</gene>
<dbReference type="InterPro" id="IPR015422">
    <property type="entry name" value="PyrdxlP-dep_Trfase_small"/>
</dbReference>
<feature type="binding site" evidence="7">
    <location>
        <position position="357"/>
    </location>
    <ligand>
        <name>substrate</name>
    </ligand>
</feature>
<feature type="domain" description="Aminotransferase class V" evidence="9">
    <location>
        <begin position="32"/>
        <end position="297"/>
    </location>
</feature>
<dbReference type="InterPro" id="IPR015424">
    <property type="entry name" value="PyrdxlP-dep_Trfase"/>
</dbReference>
<dbReference type="GO" id="GO:0008453">
    <property type="term" value="F:alanine-glyoxylate transaminase activity"/>
    <property type="evidence" value="ECO:0007669"/>
    <property type="project" value="UniProtKB-EC"/>
</dbReference>
<dbReference type="RefSeq" id="XP_003064521.1">
    <property type="nucleotide sequence ID" value="XM_003064475.1"/>
</dbReference>
<feature type="modified residue" description="N6-(pyridoxal phosphate)lysine" evidence="8">
    <location>
        <position position="208"/>
    </location>
</feature>
<dbReference type="Gene3D" id="3.40.640.10">
    <property type="entry name" value="Type I PLP-dependent aspartate aminotransferase-like (Major domain)"/>
    <property type="match status" value="1"/>
</dbReference>
<evidence type="ECO:0000256" key="7">
    <source>
        <dbReference type="PIRSR" id="PIRSR000524-1"/>
    </source>
</evidence>
<evidence type="ECO:0000313" key="11">
    <source>
        <dbReference type="Proteomes" id="UP000001876"/>
    </source>
</evidence>
<dbReference type="SUPFAM" id="SSF53383">
    <property type="entry name" value="PLP-dependent transferases"/>
    <property type="match status" value="1"/>
</dbReference>
<dbReference type="InterPro" id="IPR015421">
    <property type="entry name" value="PyrdxlP-dep_Trfase_major"/>
</dbReference>
<dbReference type="KEGG" id="mpp:MICPUCDRAFT_23625"/>
<dbReference type="OrthoDB" id="7403325at2759"/>
<dbReference type="AlphaFoldDB" id="C1N8Y2"/>
<protein>
    <recommendedName>
        <fullName evidence="3">alanine--glyoxylate transaminase</fullName>
        <ecNumber evidence="3">2.6.1.44</ecNumber>
    </recommendedName>
</protein>
<evidence type="ECO:0000313" key="10">
    <source>
        <dbReference type="EMBL" id="EEH51426.1"/>
    </source>
</evidence>
<sequence>MKCPHDPSKPFHKSPLPLDHAGGLLEYSVVYTDRAMNHMSAPFCKIMNDIDATMKEAYNCSATIVMPGSGSYGMEAVARQWATNKKVLVLRNGYFSYRWTDIFEQTGIPSETIVLKGQPADNSSNPQFMPHDIEEVCAAIAREKPAVVFAPHVETSTGIILPDEYISRVSRAVHDVGGLFVLDCIASGTVWVDMKATGVDAILSAPQKGWTGPACSSLMMLSERGEHATRNTTSTSMVINMRKWLEIMDSYTNGGFAYYTTMPTDALGLFRDAALETKEIGFAKTKRMAWDLGDECRDMMKSKGLKTVSADGYEAPGVSVWYTPEPDMFNKFKKEGFQIAAGVPFMINEPPGNFTFRIGLFGLDKICNKDNTIKTLEGTLEKILASSAGGAKAAAA</sequence>
<evidence type="ECO:0000256" key="2">
    <source>
        <dbReference type="ARBA" id="ARBA00009236"/>
    </source>
</evidence>
<keyword evidence="6 8" id="KW-0663">Pyridoxal phosphate</keyword>
<dbReference type="InterPro" id="IPR024169">
    <property type="entry name" value="SP_NH2Trfase/AEP_transaminase"/>
</dbReference>